<feature type="compositionally biased region" description="Basic and acidic residues" evidence="1">
    <location>
        <begin position="22"/>
        <end position="37"/>
    </location>
</feature>
<dbReference type="Proteomes" id="UP000199572">
    <property type="component" value="Unassembled WGS sequence"/>
</dbReference>
<keyword evidence="3" id="KW-1185">Reference proteome</keyword>
<dbReference type="OrthoDB" id="772356at2"/>
<name>A0A1H9UUI2_9SPHI</name>
<evidence type="ECO:0000313" key="3">
    <source>
        <dbReference type="Proteomes" id="UP000199572"/>
    </source>
</evidence>
<proteinExistence type="predicted"/>
<dbReference type="AlphaFoldDB" id="A0A1H9UUI2"/>
<reference evidence="3" key="1">
    <citation type="submission" date="2016-10" db="EMBL/GenBank/DDBJ databases">
        <authorList>
            <person name="Varghese N."/>
            <person name="Submissions S."/>
        </authorList>
    </citation>
    <scope>NUCLEOTIDE SEQUENCE [LARGE SCALE GENOMIC DNA]</scope>
    <source>
        <strain evidence="3">DSM 18610</strain>
    </source>
</reference>
<sequence>MKNDELNNQPERDEIPNLDQFQVHRTDTHPGEPKDEVPTDPGESEYTEDEIPFADGEGTLLDEEIDDDIEVEDDKDSNLDAYK</sequence>
<protein>
    <submittedName>
        <fullName evidence="2">Uncharacterized protein</fullName>
    </submittedName>
</protein>
<evidence type="ECO:0000313" key="2">
    <source>
        <dbReference type="EMBL" id="SES13082.1"/>
    </source>
</evidence>
<dbReference type="EMBL" id="FOGG01000034">
    <property type="protein sequence ID" value="SES13082.1"/>
    <property type="molecule type" value="Genomic_DNA"/>
</dbReference>
<organism evidence="2 3">
    <name type="scientific">Pedobacter rhizosphaerae</name>
    <dbReference type="NCBI Taxonomy" id="390241"/>
    <lineage>
        <taxon>Bacteria</taxon>
        <taxon>Pseudomonadati</taxon>
        <taxon>Bacteroidota</taxon>
        <taxon>Sphingobacteriia</taxon>
        <taxon>Sphingobacteriales</taxon>
        <taxon>Sphingobacteriaceae</taxon>
        <taxon>Pedobacter</taxon>
    </lineage>
</organism>
<evidence type="ECO:0000256" key="1">
    <source>
        <dbReference type="SAM" id="MobiDB-lite"/>
    </source>
</evidence>
<feature type="compositionally biased region" description="Basic and acidic residues" evidence="1">
    <location>
        <begin position="1"/>
        <end position="15"/>
    </location>
</feature>
<feature type="region of interest" description="Disordered" evidence="1">
    <location>
        <begin position="1"/>
        <end position="60"/>
    </location>
</feature>
<gene>
    <name evidence="2" type="ORF">SAMN04488023_13417</name>
</gene>
<dbReference type="RefSeq" id="WP_090887787.1">
    <property type="nucleotide sequence ID" value="NZ_FOGG01000034.1"/>
</dbReference>
<feature type="compositionally biased region" description="Acidic residues" evidence="1">
    <location>
        <begin position="42"/>
        <end position="52"/>
    </location>
</feature>
<accession>A0A1H9UUI2</accession>